<proteinExistence type="predicted"/>
<feature type="domain" description="NadR/Ttd14 AAA" evidence="1">
    <location>
        <begin position="16"/>
        <end position="176"/>
    </location>
</feature>
<dbReference type="InterPro" id="IPR027417">
    <property type="entry name" value="P-loop_NTPase"/>
</dbReference>
<dbReference type="Gene3D" id="3.40.50.300">
    <property type="entry name" value="P-loop containing nucleotide triphosphate hydrolases"/>
    <property type="match status" value="1"/>
</dbReference>
<reference evidence="2" key="1">
    <citation type="submission" date="2020-05" db="EMBL/GenBank/DDBJ databases">
        <authorList>
            <person name="Chiriac C."/>
            <person name="Salcher M."/>
            <person name="Ghai R."/>
            <person name="Kavagutti S V."/>
        </authorList>
    </citation>
    <scope>NUCLEOTIDE SEQUENCE</scope>
</reference>
<accession>A0A6J6KUU4</accession>
<dbReference type="EMBL" id="CAEZWG010000075">
    <property type="protein sequence ID" value="CAB4651709.1"/>
    <property type="molecule type" value="Genomic_DNA"/>
</dbReference>
<sequence>MFNKKNIQSGVQTNWCVITGGPSSGKTTVVQSLQDLGYKTTIEAARHYIDLQRMNGKSTEEVRDNQRSFQHKVLNLQIKIEKRLDPTQLVFLDRALPDELAYYKHFDIEPDRKLIDSLNNFLYKKVFIMELLPLAKDYARVEDKSAQISIQKSIIQVYKARSEPVIMVPVMSVQERTRFILANLN</sequence>
<dbReference type="SUPFAM" id="SSF52540">
    <property type="entry name" value="P-loop containing nucleoside triphosphate hydrolases"/>
    <property type="match status" value="1"/>
</dbReference>
<dbReference type="Pfam" id="PF13521">
    <property type="entry name" value="AAA_28"/>
    <property type="match status" value="1"/>
</dbReference>
<name>A0A6J6KUU4_9ZZZZ</name>
<gene>
    <name evidence="2" type="ORF">UFOPK2234_00495</name>
</gene>
<protein>
    <submittedName>
        <fullName evidence="2">Unannotated protein</fullName>
    </submittedName>
</protein>
<organism evidence="2">
    <name type="scientific">freshwater metagenome</name>
    <dbReference type="NCBI Taxonomy" id="449393"/>
    <lineage>
        <taxon>unclassified sequences</taxon>
        <taxon>metagenomes</taxon>
        <taxon>ecological metagenomes</taxon>
    </lineage>
</organism>
<dbReference type="AlphaFoldDB" id="A0A6J6KUU4"/>
<evidence type="ECO:0000259" key="1">
    <source>
        <dbReference type="Pfam" id="PF13521"/>
    </source>
</evidence>
<evidence type="ECO:0000313" key="2">
    <source>
        <dbReference type="EMBL" id="CAB4651709.1"/>
    </source>
</evidence>
<dbReference type="InterPro" id="IPR038727">
    <property type="entry name" value="NadR/Ttd14_AAA_dom"/>
</dbReference>